<dbReference type="InterPro" id="IPR001433">
    <property type="entry name" value="OxRdtase_FAD/NAD-bd"/>
</dbReference>
<gene>
    <name evidence="2" type="ORF">Q6348_14880</name>
</gene>
<dbReference type="PROSITE" id="PS51384">
    <property type="entry name" value="FAD_FR"/>
    <property type="match status" value="1"/>
</dbReference>
<feature type="domain" description="FAD-binding FR-type" evidence="1">
    <location>
        <begin position="16"/>
        <end position="113"/>
    </location>
</feature>
<sequence length="275" mass="29881">MTATDVAREATAPGPMAPRPYRVVARRQDTHDTATLDLIPLYGEQTRWRSGQFMMLYAFGVGEIAVSISGGALPGEPLRHTIRDVGAVSHALVTSRVGDVIGVRGPFGTSWDAMDAVGGDLMFIAGGIGLAPLRPSILEAVRRRGEFRHVILLYGSRPGEGFLFTDEIEDWERNHGFTVRQGVRAGLAEMTSREEFDPLRTLTLACGPDIMMEVAAKTLVGKGVPGEKVRLSMERSMHCGIGLCGHCQLREAFLCVDGPVFSYDQLVPLLATEEL</sequence>
<accession>A0ABT9DC50</accession>
<evidence type="ECO:0000259" key="1">
    <source>
        <dbReference type="PROSITE" id="PS51384"/>
    </source>
</evidence>
<dbReference type="InterPro" id="IPR017927">
    <property type="entry name" value="FAD-bd_FR_type"/>
</dbReference>
<dbReference type="PANTHER" id="PTHR43513:SF1">
    <property type="entry name" value="ANAEROBIC SULFITE REDUCTASE SUBUNIT B"/>
    <property type="match status" value="1"/>
</dbReference>
<dbReference type="Pfam" id="PF10418">
    <property type="entry name" value="DHODB_Fe-S_bind"/>
    <property type="match status" value="1"/>
</dbReference>
<dbReference type="PANTHER" id="PTHR43513">
    <property type="entry name" value="DIHYDROOROTATE DEHYDROGENASE B (NAD(+)), ELECTRON TRANSFER SUBUNIT"/>
    <property type="match status" value="1"/>
</dbReference>
<dbReference type="InterPro" id="IPR012165">
    <property type="entry name" value="Cyt_c3_hydrogenase_gsu"/>
</dbReference>
<dbReference type="InterPro" id="IPR050353">
    <property type="entry name" value="PyrK_electron_transfer"/>
</dbReference>
<dbReference type="Pfam" id="PF00175">
    <property type="entry name" value="NAD_binding_1"/>
    <property type="match status" value="1"/>
</dbReference>
<reference evidence="2 3" key="1">
    <citation type="submission" date="2023-07" db="EMBL/GenBank/DDBJ databases">
        <title>Description of novel actinomycetes strains, isolated from tidal flat sediment.</title>
        <authorList>
            <person name="Lu C."/>
        </authorList>
    </citation>
    <scope>NUCLEOTIDE SEQUENCE [LARGE SCALE GENOMIC DNA]</scope>
    <source>
        <strain evidence="2 3">SYSU T00b441</strain>
    </source>
</reference>
<dbReference type="SUPFAM" id="SSF63380">
    <property type="entry name" value="Riboflavin synthase domain-like"/>
    <property type="match status" value="1"/>
</dbReference>
<dbReference type="PIRSF" id="PIRSF006816">
    <property type="entry name" value="Cyc3_hyd_g"/>
    <property type="match status" value="1"/>
</dbReference>
<protein>
    <submittedName>
        <fullName evidence="2">FAD/NAD(P)-binding protein</fullName>
    </submittedName>
</protein>
<dbReference type="InterPro" id="IPR017938">
    <property type="entry name" value="Riboflavin_synthase-like_b-brl"/>
</dbReference>
<dbReference type="EMBL" id="JAUQYP010000002">
    <property type="protein sequence ID" value="MDO8108479.1"/>
    <property type="molecule type" value="Genomic_DNA"/>
</dbReference>
<evidence type="ECO:0000313" key="2">
    <source>
        <dbReference type="EMBL" id="MDO8108479.1"/>
    </source>
</evidence>
<comment type="caution">
    <text evidence="2">The sequence shown here is derived from an EMBL/GenBank/DDBJ whole genome shotgun (WGS) entry which is preliminary data.</text>
</comment>
<organism evidence="2 3">
    <name type="scientific">Actinotalea lenta</name>
    <dbReference type="NCBI Taxonomy" id="3064654"/>
    <lineage>
        <taxon>Bacteria</taxon>
        <taxon>Bacillati</taxon>
        <taxon>Actinomycetota</taxon>
        <taxon>Actinomycetes</taxon>
        <taxon>Micrococcales</taxon>
        <taxon>Cellulomonadaceae</taxon>
        <taxon>Actinotalea</taxon>
    </lineage>
</organism>
<dbReference type="RefSeq" id="WP_304602178.1">
    <property type="nucleotide sequence ID" value="NZ_JAUQYO010000001.1"/>
</dbReference>
<evidence type="ECO:0000313" key="3">
    <source>
        <dbReference type="Proteomes" id="UP001232536"/>
    </source>
</evidence>
<dbReference type="CDD" id="cd06221">
    <property type="entry name" value="sulfite_reductase_like"/>
    <property type="match status" value="1"/>
</dbReference>
<keyword evidence="3" id="KW-1185">Reference proteome</keyword>
<dbReference type="InterPro" id="IPR019480">
    <property type="entry name" value="Dihydroorotate_DH_Fe-S-bd"/>
</dbReference>
<dbReference type="Gene3D" id="2.40.30.10">
    <property type="entry name" value="Translation factors"/>
    <property type="match status" value="1"/>
</dbReference>
<proteinExistence type="predicted"/>
<dbReference type="Gene3D" id="3.40.50.80">
    <property type="entry name" value="Nucleotide-binding domain of ferredoxin-NADP reductase (FNR) module"/>
    <property type="match status" value="1"/>
</dbReference>
<dbReference type="InterPro" id="IPR039261">
    <property type="entry name" value="FNR_nucleotide-bd"/>
</dbReference>
<name>A0ABT9DC50_9CELL</name>
<dbReference type="Proteomes" id="UP001232536">
    <property type="component" value="Unassembled WGS sequence"/>
</dbReference>
<dbReference type="SUPFAM" id="SSF52343">
    <property type="entry name" value="Ferredoxin reductase-like, C-terminal NADP-linked domain"/>
    <property type="match status" value="1"/>
</dbReference>